<dbReference type="NCBIfam" id="TIGR00229">
    <property type="entry name" value="sensory_box"/>
    <property type="match status" value="2"/>
</dbReference>
<dbReference type="SUPFAM" id="SSF55785">
    <property type="entry name" value="PYP-like sensor domain (PAS domain)"/>
    <property type="match status" value="2"/>
</dbReference>
<feature type="domain" description="Response regulatory" evidence="17">
    <location>
        <begin position="1049"/>
        <end position="1169"/>
    </location>
</feature>
<dbReference type="GO" id="GO:0005524">
    <property type="term" value="F:ATP binding"/>
    <property type="evidence" value="ECO:0007669"/>
    <property type="project" value="UniProtKB-KW"/>
</dbReference>
<dbReference type="InterPro" id="IPR004358">
    <property type="entry name" value="Sig_transdc_His_kin-like_C"/>
</dbReference>
<dbReference type="PROSITE" id="PS50109">
    <property type="entry name" value="HIS_KIN"/>
    <property type="match status" value="1"/>
</dbReference>
<dbReference type="SMART" id="SM00388">
    <property type="entry name" value="HisKA"/>
    <property type="match status" value="1"/>
</dbReference>
<keyword evidence="14" id="KW-1133">Transmembrane helix</keyword>
<evidence type="ECO:0000259" key="15">
    <source>
        <dbReference type="PROSITE" id="PS50046"/>
    </source>
</evidence>
<dbReference type="SMART" id="SM00065">
    <property type="entry name" value="GAF"/>
    <property type="match status" value="1"/>
</dbReference>
<dbReference type="InterPro" id="IPR036890">
    <property type="entry name" value="HATPase_C_sf"/>
</dbReference>
<dbReference type="InterPro" id="IPR003018">
    <property type="entry name" value="GAF"/>
</dbReference>
<dbReference type="InterPro" id="IPR005467">
    <property type="entry name" value="His_kinase_dom"/>
</dbReference>
<evidence type="ECO:0000256" key="2">
    <source>
        <dbReference type="ARBA" id="ARBA00006402"/>
    </source>
</evidence>
<evidence type="ECO:0000313" key="21">
    <source>
        <dbReference type="Proteomes" id="UP000180235"/>
    </source>
</evidence>
<dbReference type="PROSITE" id="PS50110">
    <property type="entry name" value="RESPONSE_REGULATORY"/>
    <property type="match status" value="2"/>
</dbReference>
<dbReference type="SUPFAM" id="SSF55874">
    <property type="entry name" value="ATPase domain of HSP90 chaperone/DNA topoisomerase II/histidine kinase"/>
    <property type="match status" value="1"/>
</dbReference>
<keyword evidence="9" id="KW-0902">Two-component regulatory system</keyword>
<dbReference type="OrthoDB" id="502671at2"/>
<dbReference type="CDD" id="cd00082">
    <property type="entry name" value="HisKA"/>
    <property type="match status" value="1"/>
</dbReference>
<feature type="transmembrane region" description="Helical" evidence="14">
    <location>
        <begin position="191"/>
        <end position="211"/>
    </location>
</feature>
<evidence type="ECO:0000256" key="4">
    <source>
        <dbReference type="ARBA" id="ARBA00022553"/>
    </source>
</evidence>
<dbReference type="InterPro" id="IPR013655">
    <property type="entry name" value="PAS_fold_3"/>
</dbReference>
<proteinExistence type="inferred from homology"/>
<dbReference type="Gene3D" id="3.40.50.2300">
    <property type="match status" value="2"/>
</dbReference>
<evidence type="ECO:0000256" key="8">
    <source>
        <dbReference type="ARBA" id="ARBA00022840"/>
    </source>
</evidence>
<dbReference type="PROSITE" id="PS50112">
    <property type="entry name" value="PAS"/>
    <property type="match status" value="2"/>
</dbReference>
<dbReference type="Pfam" id="PF00989">
    <property type="entry name" value="PAS"/>
    <property type="match status" value="1"/>
</dbReference>
<dbReference type="Pfam" id="PF02518">
    <property type="entry name" value="HATPase_c"/>
    <property type="match status" value="1"/>
</dbReference>
<dbReference type="Proteomes" id="UP000180235">
    <property type="component" value="Chromosome"/>
</dbReference>
<dbReference type="STRING" id="1188229.GlitD10_2199"/>
<keyword evidence="7 20" id="KW-0418">Kinase</keyword>
<dbReference type="Pfam" id="PF00512">
    <property type="entry name" value="HisKA"/>
    <property type="match status" value="1"/>
</dbReference>
<dbReference type="PROSITE" id="PS50046">
    <property type="entry name" value="PHYTOCHROME_2"/>
    <property type="match status" value="1"/>
</dbReference>
<dbReference type="InterPro" id="IPR035965">
    <property type="entry name" value="PAS-like_dom_sf"/>
</dbReference>
<evidence type="ECO:0000259" key="16">
    <source>
        <dbReference type="PROSITE" id="PS50109"/>
    </source>
</evidence>
<dbReference type="RefSeq" id="WP_071454957.1">
    <property type="nucleotide sequence ID" value="NZ_CP017675.1"/>
</dbReference>
<dbReference type="EMBL" id="CP017675">
    <property type="protein sequence ID" value="APB34528.1"/>
    <property type="molecule type" value="Genomic_DNA"/>
</dbReference>
<dbReference type="Pfam" id="PF01590">
    <property type="entry name" value="GAF"/>
    <property type="match status" value="1"/>
</dbReference>
<comment type="catalytic activity">
    <reaction evidence="1">
        <text>ATP + protein L-histidine = ADP + protein N-phospho-L-histidine.</text>
        <dbReference type="EC" id="2.7.13.3"/>
    </reaction>
</comment>
<feature type="modified residue" description="4-aspartylphosphate" evidence="13">
    <location>
        <position position="1098"/>
    </location>
</feature>
<evidence type="ECO:0000256" key="7">
    <source>
        <dbReference type="ARBA" id="ARBA00022777"/>
    </source>
</evidence>
<dbReference type="CDD" id="cd16922">
    <property type="entry name" value="HATPase_EvgS-ArcB-TorS-like"/>
    <property type="match status" value="1"/>
</dbReference>
<organism evidence="20 21">
    <name type="scientific">Gloeomargarita lithophora Alchichica-D10</name>
    <dbReference type="NCBI Taxonomy" id="1188229"/>
    <lineage>
        <taxon>Bacteria</taxon>
        <taxon>Bacillati</taxon>
        <taxon>Cyanobacteriota</taxon>
        <taxon>Cyanophyceae</taxon>
        <taxon>Gloeomargaritales</taxon>
        <taxon>Gloeomargaritaceae</taxon>
        <taxon>Gloeomargarita</taxon>
    </lineage>
</organism>
<evidence type="ECO:0000256" key="9">
    <source>
        <dbReference type="ARBA" id="ARBA00023012"/>
    </source>
</evidence>
<sequence length="1182" mass="131896">MPLVKKALAPVLRNVLLGFTAATAVLVVGSAVLYRSLQAQRASEAWVRHTEEVLRQLAGIETNIATLKSQHRGYLLTGNESYLQPYEVTRTELQLANDALRRLVQDNLDQMARWQRLSVLVANKLLYFDQSIRTYQQQGQQASIRGLVAEDNQALNSDIRNILDLMERTEEFHLQQRLDEVNTFSQQAQGIFIPGLISNVLILLATTMFVVRQIQARQQAQQTANQETHFTEAIFQTTQALILALDGDGRIVRWNQFCEILSGYTLAQVNHQPFWERLVPPEEQAQMQERFLGILTGSAMTGHENHWLTRTGEQRLIRWVNTLLTDHQQDTEYVIATGIDVTEQQQARVALSASEARYRDLFENAHDLIQSVDIHGHFIYVNRAWKRALGYQDEQIKNLTLWEVIHPDSVEHCRQGFQRLAEIGTLPFVELKVRNRDGDILLLEGSTSCSYDDQGQPVATRGIFRDVTDRKRTEAELVRQNRRAQILSEITLKIRQSLDLGVILQTTAQEVQKIIHADRTFIYQLAGQGTGQVVAEARLATSPTIVGQETAWHRFVQTELSWCQQGQPVVIDDVGGLTLTPQQDELLQTLGVQSQLLVPLMWKAELWGMLVCHQCHTARIWSSFEQDLLTQLADQVGVALTQVYLIQELEQSRLAAEESSRVKSAFLANMSHEIRTPMNAVLGMTGLLLDTPLNPEQRDFVNTVRVSGDALLNLINEILDLSKLEAGQVELEELDFEVLTVVEEVVELLAPQAHIKGLEIAALVNPQTPGWVRGDATRLRQVLMNLVSNGIKFTHTGEVVIRVQPGRETPWLEFSVSDTGIGIPPPIQTRLFSPFTQADASTTRKFGGTGLGLAICKQLVTLMGGEIGLESTPGEGSRFFFSLPLPVVTPPALATLPPPAQPIEGKVLLVVDDHPTNRKVVRYQAVRWGLQVEEAASGAEALAKMHQQDYAVVLVDMNMPEMDGLTLGRQIKQDPQLAQVPLVMLTSSHLREEAKQALDIGFAAHLVKPVKASRLLDTIMNALEGMVTAVPTGTLPPTPATIAPTSTLRVLLAEDNPVNQKVALKQLESLGFSADVAANGQEALEMILRFAYDLVLMDCQMPVLDGFDATRRLHTLHQEGRLNQRPVVVALTANAMKEDRDKCLAAGMDDYLSKPVHKEDLRQMLHHWQEVLRTNGGAVAQT</sequence>
<dbReference type="GO" id="GO:0006355">
    <property type="term" value="P:regulation of DNA-templated transcription"/>
    <property type="evidence" value="ECO:0007669"/>
    <property type="project" value="InterPro"/>
</dbReference>
<dbReference type="Gene3D" id="3.30.450.40">
    <property type="match status" value="1"/>
</dbReference>
<evidence type="ECO:0000256" key="11">
    <source>
        <dbReference type="ARBA" id="ARBA00068150"/>
    </source>
</evidence>
<keyword evidence="4 13" id="KW-0597">Phosphoprotein</keyword>
<keyword evidence="21" id="KW-1185">Reference proteome</keyword>
<keyword evidence="5" id="KW-0808">Transferase</keyword>
<dbReference type="Gene3D" id="1.10.287.130">
    <property type="match status" value="1"/>
</dbReference>
<evidence type="ECO:0000256" key="3">
    <source>
        <dbReference type="ARBA" id="ARBA00012438"/>
    </source>
</evidence>
<dbReference type="FunFam" id="1.10.287.130:FF:000002">
    <property type="entry name" value="Two-component osmosensing histidine kinase"/>
    <property type="match status" value="1"/>
</dbReference>
<dbReference type="SMART" id="SM00387">
    <property type="entry name" value="HATPase_c"/>
    <property type="match status" value="1"/>
</dbReference>
<keyword evidence="8" id="KW-0067">ATP-binding</keyword>
<dbReference type="SMART" id="SM00086">
    <property type="entry name" value="PAC"/>
    <property type="match status" value="2"/>
</dbReference>
<evidence type="ECO:0000256" key="14">
    <source>
        <dbReference type="SAM" id="Phobius"/>
    </source>
</evidence>
<dbReference type="PANTHER" id="PTHR45339:SF3">
    <property type="entry name" value="HISTIDINE KINASE"/>
    <property type="match status" value="1"/>
</dbReference>
<evidence type="ECO:0000259" key="18">
    <source>
        <dbReference type="PROSITE" id="PS50112"/>
    </source>
</evidence>
<dbReference type="SUPFAM" id="SSF55781">
    <property type="entry name" value="GAF domain-like"/>
    <property type="match status" value="1"/>
</dbReference>
<reference evidence="20 21" key="1">
    <citation type="submission" date="2016-10" db="EMBL/GenBank/DDBJ databases">
        <title>Description of Gloeomargarita lithophora gen. nov., sp. nov., a thylakoid-bearing basal-branching cyanobacterium with intracellular carbonates, and proposal for Gloeomargaritales ord. nov.</title>
        <authorList>
            <person name="Moreira D."/>
            <person name="Tavera R."/>
            <person name="Benzerara K."/>
            <person name="Skouri-Panet F."/>
            <person name="Couradeau E."/>
            <person name="Gerard E."/>
            <person name="Loussert C."/>
            <person name="Novelo E."/>
            <person name="Zivanovic Y."/>
            <person name="Lopez-Garcia P."/>
        </authorList>
    </citation>
    <scope>NUCLEOTIDE SEQUENCE [LARGE SCALE GENOMIC DNA]</scope>
    <source>
        <strain evidence="20 21">D10</strain>
    </source>
</reference>
<dbReference type="Pfam" id="PF08447">
    <property type="entry name" value="PAS_3"/>
    <property type="match status" value="1"/>
</dbReference>
<dbReference type="SUPFAM" id="SSF47384">
    <property type="entry name" value="Homodimeric domain of signal transducing histidine kinase"/>
    <property type="match status" value="1"/>
</dbReference>
<keyword evidence="14" id="KW-0472">Membrane</keyword>
<dbReference type="Gene3D" id="3.30.565.10">
    <property type="entry name" value="Histidine kinase-like ATPase, C-terminal domain"/>
    <property type="match status" value="1"/>
</dbReference>
<gene>
    <name evidence="20" type="ORF">GlitD10_2199</name>
</gene>
<feature type="domain" description="Phytochrome chromophore attachment site" evidence="15">
    <location>
        <begin position="499"/>
        <end position="635"/>
    </location>
</feature>
<name>A0A1J0AF37_9CYAN</name>
<dbReference type="KEGG" id="glt:GlitD10_2199"/>
<feature type="domain" description="PAS" evidence="18">
    <location>
        <begin position="227"/>
        <end position="298"/>
    </location>
</feature>
<dbReference type="PRINTS" id="PR00344">
    <property type="entry name" value="BCTRLSENSOR"/>
</dbReference>
<evidence type="ECO:0000313" key="20">
    <source>
        <dbReference type="EMBL" id="APB34528.1"/>
    </source>
</evidence>
<protein>
    <recommendedName>
        <fullName evidence="12">Circadian input-output histidine kinase CikA</fullName>
        <ecNumber evidence="3">2.7.13.3</ecNumber>
    </recommendedName>
    <alternativeName>
        <fullName evidence="11">Sensory/regulatory protein RpfC</fullName>
    </alternativeName>
</protein>
<dbReference type="GO" id="GO:0000155">
    <property type="term" value="F:phosphorelay sensor kinase activity"/>
    <property type="evidence" value="ECO:0007669"/>
    <property type="project" value="InterPro"/>
</dbReference>
<evidence type="ECO:0000256" key="6">
    <source>
        <dbReference type="ARBA" id="ARBA00022741"/>
    </source>
</evidence>
<dbReference type="InterPro" id="IPR036097">
    <property type="entry name" value="HisK_dim/P_sf"/>
</dbReference>
<dbReference type="InterPro" id="IPR000014">
    <property type="entry name" value="PAS"/>
</dbReference>
<dbReference type="CDD" id="cd00130">
    <property type="entry name" value="PAS"/>
    <property type="match status" value="2"/>
</dbReference>
<dbReference type="InterPro" id="IPR016132">
    <property type="entry name" value="Phyto_chromo_attachment"/>
</dbReference>
<dbReference type="FunFam" id="3.30.565.10:FF:000010">
    <property type="entry name" value="Sensor histidine kinase RcsC"/>
    <property type="match status" value="1"/>
</dbReference>
<dbReference type="SUPFAM" id="SSF52172">
    <property type="entry name" value="CheY-like"/>
    <property type="match status" value="2"/>
</dbReference>
<dbReference type="EC" id="2.7.13.3" evidence="3"/>
<dbReference type="InterPro" id="IPR000700">
    <property type="entry name" value="PAS-assoc_C"/>
</dbReference>
<evidence type="ECO:0000256" key="13">
    <source>
        <dbReference type="PROSITE-ProRule" id="PRU00169"/>
    </source>
</evidence>
<dbReference type="Pfam" id="PF05227">
    <property type="entry name" value="CHASE3"/>
    <property type="match status" value="1"/>
</dbReference>
<comment type="subunit">
    <text evidence="10">At low DSF concentrations, interacts with RpfF.</text>
</comment>
<dbReference type="Pfam" id="PF00072">
    <property type="entry name" value="Response_reg"/>
    <property type="match status" value="2"/>
</dbReference>
<keyword evidence="6" id="KW-0547">Nucleotide-binding</keyword>
<dbReference type="InterPro" id="IPR001610">
    <property type="entry name" value="PAC"/>
</dbReference>
<dbReference type="CDD" id="cd19410">
    <property type="entry name" value="HK9-like_sensor"/>
    <property type="match status" value="1"/>
</dbReference>
<evidence type="ECO:0000256" key="1">
    <source>
        <dbReference type="ARBA" id="ARBA00000085"/>
    </source>
</evidence>
<dbReference type="InterPro" id="IPR029016">
    <property type="entry name" value="GAF-like_dom_sf"/>
</dbReference>
<evidence type="ECO:0000256" key="5">
    <source>
        <dbReference type="ARBA" id="ARBA00022679"/>
    </source>
</evidence>
<dbReference type="InterPro" id="IPR001789">
    <property type="entry name" value="Sig_transdc_resp-reg_receiver"/>
</dbReference>
<dbReference type="AlphaFoldDB" id="A0A1J0AF37"/>
<dbReference type="InterPro" id="IPR003661">
    <property type="entry name" value="HisK_dim/P_dom"/>
</dbReference>
<feature type="domain" description="PAS" evidence="18">
    <location>
        <begin position="354"/>
        <end position="424"/>
    </location>
</feature>
<dbReference type="InterPro" id="IPR013767">
    <property type="entry name" value="PAS_fold"/>
</dbReference>
<dbReference type="InterPro" id="IPR003594">
    <property type="entry name" value="HATPase_dom"/>
</dbReference>
<dbReference type="InterPro" id="IPR011006">
    <property type="entry name" value="CheY-like_superfamily"/>
</dbReference>
<dbReference type="InterPro" id="IPR007891">
    <property type="entry name" value="CHASE3"/>
</dbReference>
<evidence type="ECO:0000259" key="17">
    <source>
        <dbReference type="PROSITE" id="PS50110"/>
    </source>
</evidence>
<accession>A0A1J0AF37</accession>
<feature type="domain" description="PAC" evidence="19">
    <location>
        <begin position="427"/>
        <end position="479"/>
    </location>
</feature>
<dbReference type="Gene3D" id="3.30.450.20">
    <property type="entry name" value="PAS domain"/>
    <property type="match status" value="2"/>
</dbReference>
<evidence type="ECO:0000256" key="12">
    <source>
        <dbReference type="ARBA" id="ARBA00074306"/>
    </source>
</evidence>
<comment type="similarity">
    <text evidence="2">In the N-terminal section; belongs to the phytochrome family.</text>
</comment>
<keyword evidence="14" id="KW-0812">Transmembrane</keyword>
<evidence type="ECO:0000256" key="10">
    <source>
        <dbReference type="ARBA" id="ARBA00064003"/>
    </source>
</evidence>
<dbReference type="SMART" id="SM00448">
    <property type="entry name" value="REC"/>
    <property type="match status" value="2"/>
</dbReference>
<evidence type="ECO:0000259" key="19">
    <source>
        <dbReference type="PROSITE" id="PS50113"/>
    </source>
</evidence>
<dbReference type="CDD" id="cd17546">
    <property type="entry name" value="REC_hyHK_CKI1_RcsC-like"/>
    <property type="match status" value="2"/>
</dbReference>
<feature type="domain" description="Histidine kinase" evidence="16">
    <location>
        <begin position="669"/>
        <end position="887"/>
    </location>
</feature>
<feature type="domain" description="Response regulatory" evidence="17">
    <location>
        <begin position="907"/>
        <end position="1023"/>
    </location>
</feature>
<dbReference type="SMART" id="SM00091">
    <property type="entry name" value="PAS"/>
    <property type="match status" value="2"/>
</dbReference>
<dbReference type="PANTHER" id="PTHR45339">
    <property type="entry name" value="HYBRID SIGNAL TRANSDUCTION HISTIDINE KINASE J"/>
    <property type="match status" value="1"/>
</dbReference>
<dbReference type="PROSITE" id="PS50113">
    <property type="entry name" value="PAC"/>
    <property type="match status" value="1"/>
</dbReference>
<feature type="modified residue" description="4-aspartylphosphate" evidence="13">
    <location>
        <position position="956"/>
    </location>
</feature>
<feature type="transmembrane region" description="Helical" evidence="14">
    <location>
        <begin position="15"/>
        <end position="34"/>
    </location>
</feature>